<evidence type="ECO:0000313" key="2">
    <source>
        <dbReference type="EMBL" id="GGH77491.1"/>
    </source>
</evidence>
<sequence length="545" mass="61010">MKKRLSLISGLGLLMICLLVGCTPLEQLKSQGGPSAEETSGKHLNPIELSAYAKDVGAHLEEPQENASKVQSAFTLSGKIKDQALNGQRVWVRVTGPQHGTFDYYIPIKKTTFKQTIRLFEGKGQYQVVMNLPNKGQKNSFYEMTTFNVTNTSSKITRDIEKTPDALDADLKLTAPLEGYSEAKDKVKIQGQISEKYNGQYLMVQAEKDQKKWDTMVLVNSGTFATDFPLKYGAGNSKITVMVPYPKREHYYLDGATFIVNNSSKQETTASIEYFQDYFDEHYQLDEPVASGEKTGKTFHISGTYDVKAGKNAKIDQLIVEAKKGKLTSTYLIPAQDGRFAGDFYLRFGSGNYQVTVAIPDDPGSYHSYFKYSGIAQFSVTSDAKDERDLLPSRGIQSDAPEIKQLAATLTKGKPDQKSKAKAIYDYVAKNVTYDMDKYHKDLFKLDDSALRTLSTKKGVCQDYVFLTVALLRAAGIESHYITGEAGGRHAWVEAKLNGKWVTMDPTWGSGYVQNDSFVKHYDPSYFDPNMTEFNKTHKQEEIVY</sequence>
<dbReference type="SUPFAM" id="SSF54001">
    <property type="entry name" value="Cysteine proteinases"/>
    <property type="match status" value="1"/>
</dbReference>
<dbReference type="InterPro" id="IPR038765">
    <property type="entry name" value="Papain-like_cys_pep_sf"/>
</dbReference>
<dbReference type="PROSITE" id="PS51257">
    <property type="entry name" value="PROKAR_LIPOPROTEIN"/>
    <property type="match status" value="1"/>
</dbReference>
<evidence type="ECO:0000313" key="3">
    <source>
        <dbReference type="Proteomes" id="UP000656813"/>
    </source>
</evidence>
<gene>
    <name evidence="2" type="ORF">GCM10007096_09460</name>
</gene>
<dbReference type="InterPro" id="IPR052557">
    <property type="entry name" value="CAP/Cytokinesis_protein"/>
</dbReference>
<keyword evidence="3" id="KW-1185">Reference proteome</keyword>
<dbReference type="PANTHER" id="PTHR46333">
    <property type="entry name" value="CYTOKINESIS PROTEIN 3"/>
    <property type="match status" value="1"/>
</dbReference>
<comment type="caution">
    <text evidence="2">The sequence shown here is derived from an EMBL/GenBank/DDBJ whole genome shotgun (WGS) entry which is preliminary data.</text>
</comment>
<reference evidence="2" key="1">
    <citation type="journal article" date="2014" name="Int. J. Syst. Evol. Microbiol.">
        <title>Complete genome sequence of Corynebacterium casei LMG S-19264T (=DSM 44701T), isolated from a smear-ripened cheese.</title>
        <authorList>
            <consortium name="US DOE Joint Genome Institute (JGI-PGF)"/>
            <person name="Walter F."/>
            <person name="Albersmeier A."/>
            <person name="Kalinowski J."/>
            <person name="Ruckert C."/>
        </authorList>
    </citation>
    <scope>NUCLEOTIDE SEQUENCE</scope>
    <source>
        <strain evidence="2">CGMCC 1.12777</strain>
    </source>
</reference>
<organism evidence="2 3">
    <name type="scientific">Pullulanibacillus pueri</name>
    <dbReference type="NCBI Taxonomy" id="1437324"/>
    <lineage>
        <taxon>Bacteria</taxon>
        <taxon>Bacillati</taxon>
        <taxon>Bacillota</taxon>
        <taxon>Bacilli</taxon>
        <taxon>Bacillales</taxon>
        <taxon>Sporolactobacillaceae</taxon>
        <taxon>Pullulanibacillus</taxon>
    </lineage>
</organism>
<dbReference type="RefSeq" id="WP_188496251.1">
    <property type="nucleotide sequence ID" value="NZ_BMFV01000005.1"/>
</dbReference>
<feature type="domain" description="Transglutaminase-like" evidence="1">
    <location>
        <begin position="453"/>
        <end position="508"/>
    </location>
</feature>
<dbReference type="Pfam" id="PF01841">
    <property type="entry name" value="Transglut_core"/>
    <property type="match status" value="1"/>
</dbReference>
<accession>A0A8J2ZUJ7</accession>
<dbReference type="EMBL" id="BMFV01000005">
    <property type="protein sequence ID" value="GGH77491.1"/>
    <property type="molecule type" value="Genomic_DNA"/>
</dbReference>
<reference evidence="2" key="2">
    <citation type="submission" date="2020-09" db="EMBL/GenBank/DDBJ databases">
        <authorList>
            <person name="Sun Q."/>
            <person name="Zhou Y."/>
        </authorList>
    </citation>
    <scope>NUCLEOTIDE SEQUENCE</scope>
    <source>
        <strain evidence="2">CGMCC 1.12777</strain>
    </source>
</reference>
<dbReference type="AlphaFoldDB" id="A0A8J2ZUJ7"/>
<dbReference type="Gene3D" id="3.10.620.30">
    <property type="match status" value="1"/>
</dbReference>
<dbReference type="Proteomes" id="UP000656813">
    <property type="component" value="Unassembled WGS sequence"/>
</dbReference>
<dbReference type="GO" id="GO:0005737">
    <property type="term" value="C:cytoplasm"/>
    <property type="evidence" value="ECO:0007669"/>
    <property type="project" value="TreeGrafter"/>
</dbReference>
<proteinExistence type="predicted"/>
<dbReference type="SMART" id="SM00460">
    <property type="entry name" value="TGc"/>
    <property type="match status" value="1"/>
</dbReference>
<dbReference type="PANTHER" id="PTHR46333:SF2">
    <property type="entry name" value="CYTOKINESIS PROTEIN 3"/>
    <property type="match status" value="1"/>
</dbReference>
<dbReference type="InterPro" id="IPR002931">
    <property type="entry name" value="Transglutaminase-like"/>
</dbReference>
<evidence type="ECO:0000259" key="1">
    <source>
        <dbReference type="SMART" id="SM00460"/>
    </source>
</evidence>
<name>A0A8J2ZUJ7_9BACL</name>
<protein>
    <recommendedName>
        <fullName evidence="1">Transglutaminase-like domain-containing protein</fullName>
    </recommendedName>
</protein>